<dbReference type="AlphaFoldDB" id="A0A060RAN6"/>
<dbReference type="Proteomes" id="UP000027616">
    <property type="component" value="Chromosome I"/>
</dbReference>
<evidence type="ECO:0000313" key="3">
    <source>
        <dbReference type="Proteomes" id="UP000027616"/>
    </source>
</evidence>
<feature type="signal peptide" evidence="1">
    <location>
        <begin position="1"/>
        <end position="25"/>
    </location>
</feature>
<dbReference type="PROSITE" id="PS51257">
    <property type="entry name" value="PROKAR_LIPOPROTEIN"/>
    <property type="match status" value="1"/>
</dbReference>
<evidence type="ECO:0000256" key="1">
    <source>
        <dbReference type="SAM" id="SignalP"/>
    </source>
</evidence>
<dbReference type="OrthoDB" id="1098767at2"/>
<dbReference type="EMBL" id="HG934468">
    <property type="protein sequence ID" value="CDN30439.1"/>
    <property type="molecule type" value="Genomic_DNA"/>
</dbReference>
<accession>A0A060RAN6</accession>
<organism evidence="2 3">
    <name type="scientific">Mucinivorans hirudinis</name>
    <dbReference type="NCBI Taxonomy" id="1433126"/>
    <lineage>
        <taxon>Bacteria</taxon>
        <taxon>Pseudomonadati</taxon>
        <taxon>Bacteroidota</taxon>
        <taxon>Bacteroidia</taxon>
        <taxon>Bacteroidales</taxon>
        <taxon>Rikenellaceae</taxon>
        <taxon>Mucinivorans</taxon>
    </lineage>
</organism>
<reference evidence="2 3" key="1">
    <citation type="journal article" date="2015" name="Genome Announc.">
        <title>Complete Genome Sequence of the Novel Leech Symbiont Mucinivorans hirudinis M3T.</title>
        <authorList>
            <person name="Nelson M.C."/>
            <person name="Bomar L."/>
            <person name="Graf J."/>
        </authorList>
    </citation>
    <scope>NUCLEOTIDE SEQUENCE [LARGE SCALE GENOMIC DNA]</scope>
    <source>
        <strain evidence="3">M3</strain>
    </source>
</reference>
<name>A0A060RAN6_9BACT</name>
<dbReference type="KEGG" id="rbc:BN938_0333"/>
<dbReference type="Pfam" id="PF17170">
    <property type="entry name" value="DUF5128"/>
    <property type="match status" value="1"/>
</dbReference>
<dbReference type="HOGENOM" id="CLU_713332_0_0_10"/>
<proteinExistence type="predicted"/>
<keyword evidence="3" id="KW-1185">Reference proteome</keyword>
<evidence type="ECO:0008006" key="4">
    <source>
        <dbReference type="Google" id="ProtNLM"/>
    </source>
</evidence>
<evidence type="ECO:0000313" key="2">
    <source>
        <dbReference type="EMBL" id="CDN30439.1"/>
    </source>
</evidence>
<gene>
    <name evidence="2" type="ORF">BN938_0333</name>
</gene>
<protein>
    <recommendedName>
        <fullName evidence="4">6-bladed beta-propeller</fullName>
    </recommendedName>
</protein>
<dbReference type="eggNOG" id="COG3391">
    <property type="taxonomic scope" value="Bacteria"/>
</dbReference>
<sequence length="387" mass="45161">MKKLILQNFMFIVCLLVLISCTTNPDLTNGIIVFDYNKSYPEIDIKLSDVADVKFIKMGGINDGYLISSRHAPGNDLFIDTAKCIIYTLQKKRIYAYDMEGNPLRELSRAGLGPQEYKILSHFWVNTDKDEIYCYDSNRLVVYDTLFNFKRSIKFSPPFLKNFTPIGNDTLLAYSHLAFRFNDPAFPHSYFLLAIEGGDVIKPYNITFEREGDKMEMDNGYFLYYQSLVEQEDGVLMVNKYCDTVFKMEYRTKEVTPYFVDKTNYGSEECMAIPSFDIDKYFFFNVHSFPRLSPDIESRYYAYDKEKREIFRIKAKIYERLFNIIGLVNNQCTMNSIFLTMTKGYAAVYLSVIELQDNIDELPADLRAMAETMDENDNPILMLIKFK</sequence>
<feature type="chain" id="PRO_5001586187" description="6-bladed beta-propeller" evidence="1">
    <location>
        <begin position="26"/>
        <end position="387"/>
    </location>
</feature>
<keyword evidence="1" id="KW-0732">Signal</keyword>